<comment type="subcellular location">
    <subcellularLocation>
        <location evidence="1 2 3">Nucleus</location>
    </subcellularLocation>
</comment>
<feature type="domain" description="Homeobox" evidence="6">
    <location>
        <begin position="9"/>
        <end position="69"/>
    </location>
</feature>
<dbReference type="Pfam" id="PF00046">
    <property type="entry name" value="Homeodomain"/>
    <property type="match status" value="1"/>
</dbReference>
<feature type="compositionally biased region" description="Polar residues" evidence="5">
    <location>
        <begin position="363"/>
        <end position="374"/>
    </location>
</feature>
<feature type="compositionally biased region" description="Basic and acidic residues" evidence="5">
    <location>
        <begin position="485"/>
        <end position="507"/>
    </location>
</feature>
<proteinExistence type="predicted"/>
<dbReference type="InterPro" id="IPR001356">
    <property type="entry name" value="HD"/>
</dbReference>
<name>A0A0C9S8U3_9CONI</name>
<dbReference type="PANTHER" id="PTHR47713:SF2">
    <property type="entry name" value="HOMEODOMAIN-LIKE SUPERFAMILY PROTEIN"/>
    <property type="match status" value="1"/>
</dbReference>
<feature type="region of interest" description="Disordered" evidence="5">
    <location>
        <begin position="481"/>
        <end position="547"/>
    </location>
</feature>
<keyword evidence="2 3" id="KW-0371">Homeobox</keyword>
<feature type="coiled-coil region" evidence="4">
    <location>
        <begin position="454"/>
        <end position="481"/>
    </location>
</feature>
<dbReference type="CDD" id="cd00086">
    <property type="entry name" value="homeodomain"/>
    <property type="match status" value="1"/>
</dbReference>
<accession>A0A0C9S8U3</accession>
<feature type="compositionally biased region" description="Basic and acidic residues" evidence="5">
    <location>
        <begin position="1"/>
        <end position="12"/>
    </location>
</feature>
<dbReference type="Gene3D" id="1.10.10.60">
    <property type="entry name" value="Homeodomain-like"/>
    <property type="match status" value="1"/>
</dbReference>
<keyword evidence="2 3" id="KW-0539">Nucleus</keyword>
<dbReference type="SUPFAM" id="SSF46689">
    <property type="entry name" value="Homeodomain-like"/>
    <property type="match status" value="1"/>
</dbReference>
<dbReference type="PANTHER" id="PTHR47713">
    <property type="entry name" value="HOMEODOMAIN-LIKE SUPERFAMILY PROTEIN"/>
    <property type="match status" value="1"/>
</dbReference>
<dbReference type="GO" id="GO:0003677">
    <property type="term" value="F:DNA binding"/>
    <property type="evidence" value="ECO:0007669"/>
    <property type="project" value="UniProtKB-UniRule"/>
</dbReference>
<dbReference type="GO" id="GO:0005634">
    <property type="term" value="C:nucleus"/>
    <property type="evidence" value="ECO:0007669"/>
    <property type="project" value="UniProtKB-SubCell"/>
</dbReference>
<evidence type="ECO:0000256" key="2">
    <source>
        <dbReference type="PROSITE-ProRule" id="PRU00108"/>
    </source>
</evidence>
<evidence type="ECO:0000256" key="4">
    <source>
        <dbReference type="SAM" id="Coils"/>
    </source>
</evidence>
<dbReference type="PROSITE" id="PS50071">
    <property type="entry name" value="HOMEOBOX_2"/>
    <property type="match status" value="1"/>
</dbReference>
<keyword evidence="2 3" id="KW-0238">DNA-binding</keyword>
<feature type="region of interest" description="Disordered" evidence="5">
    <location>
        <begin position="306"/>
        <end position="327"/>
    </location>
</feature>
<feature type="region of interest" description="Disordered" evidence="5">
    <location>
        <begin position="71"/>
        <end position="108"/>
    </location>
</feature>
<feature type="compositionally biased region" description="Polar residues" evidence="5">
    <location>
        <begin position="311"/>
        <end position="327"/>
    </location>
</feature>
<sequence>MESEEDKISPENKKRRLKTPFQVEGLENFYAEHKYPSEAMKTQLSLELGLSEKQVQGWFCHRRLKDKRLMKEETFNNGKQDSHSGLIQASADEVKQDPSSNGKKADHHGYLMSKEAGNQQLTNAMDYPAAVLASELRDQDLFTGNHDHMEDTFAGSSSASQERSSLHSENPNEVEAIRYLPQNGRRHEMVAKRKKNTDFYRDRFIQENGEHMAIFAVRKQLGEEYREDGPPLSVEFHPLPPGAFDAPIEPSHQANTNANDLHRMPNSTKGHEVGKVSGSQRFHATPAARPGYSSIPAGLKFEQASPKFERSSPNYEWTSHSKTESLNSKSSWRAINNHIQAGDSYHVPDLNSSMQMDEDSPGESPSSGFATKSFPSWHKQEKVGRANSETYMPLLYGSKNGTMPGKTGTVGKELPISHPYNGVKVYYNKSGINSNVNAAVQCRDLLSSQEDKVQSKKMTKKERLREERRILKEQEQALKMNQKFIQKEEKRSGREKQEENKRLREVAKFQTPAEKVSLLKNQTKGHAGEIPTSFSEDDAADSSSSME</sequence>
<reference evidence="7" key="1">
    <citation type="submission" date="2015-02" db="EMBL/GenBank/DDBJ databases">
        <title>A transcriptome of Wollemia nobilis - a relic of Gondwana.</title>
        <authorList>
            <person name="Chia J.Y."/>
            <person name="Leong Y.S."/>
            <person name="Abdul Karim S."/>
            <person name="Wan Azmi N."/>
            <person name="Hercus R."/>
            <person name="Croft L."/>
        </authorList>
    </citation>
    <scope>NUCLEOTIDE SEQUENCE</scope>
    <source>
        <strain evidence="7">MaeBrown</strain>
        <tissue evidence="7">Leaf</tissue>
    </source>
</reference>
<dbReference type="AlphaFoldDB" id="A0A0C9S8U3"/>
<protein>
    <submittedName>
        <fullName evidence="7">TSA: Wollemia nobilis Ref_Wollemi_Transcript_3612_2671 transcribed RNA sequence</fullName>
    </submittedName>
</protein>
<evidence type="ECO:0000259" key="6">
    <source>
        <dbReference type="PROSITE" id="PS50071"/>
    </source>
</evidence>
<dbReference type="InterPro" id="IPR009057">
    <property type="entry name" value="Homeodomain-like_sf"/>
</dbReference>
<evidence type="ECO:0000313" key="7">
    <source>
        <dbReference type="EMBL" id="JAG89167.1"/>
    </source>
</evidence>
<evidence type="ECO:0000256" key="3">
    <source>
        <dbReference type="RuleBase" id="RU000682"/>
    </source>
</evidence>
<keyword evidence="4" id="KW-0175">Coiled coil</keyword>
<feature type="region of interest" description="Disordered" evidence="5">
    <location>
        <begin position="1"/>
        <end position="20"/>
    </location>
</feature>
<organism evidence="7">
    <name type="scientific">Wollemia nobilis</name>
    <dbReference type="NCBI Taxonomy" id="56998"/>
    <lineage>
        <taxon>Eukaryota</taxon>
        <taxon>Viridiplantae</taxon>
        <taxon>Streptophyta</taxon>
        <taxon>Embryophyta</taxon>
        <taxon>Tracheophyta</taxon>
        <taxon>Spermatophyta</taxon>
        <taxon>Pinopsida</taxon>
        <taxon>Pinidae</taxon>
        <taxon>Conifers II</taxon>
        <taxon>Araucariales</taxon>
        <taxon>Araucariaceae</taxon>
        <taxon>Wollemia</taxon>
    </lineage>
</organism>
<evidence type="ECO:0000256" key="1">
    <source>
        <dbReference type="ARBA" id="ARBA00004123"/>
    </source>
</evidence>
<feature type="DNA-binding region" description="Homeobox" evidence="2">
    <location>
        <begin position="11"/>
        <end position="70"/>
    </location>
</feature>
<feature type="region of interest" description="Disordered" evidence="5">
    <location>
        <begin position="146"/>
        <end position="170"/>
    </location>
</feature>
<feature type="compositionally biased region" description="Polar residues" evidence="5">
    <location>
        <begin position="75"/>
        <end position="87"/>
    </location>
</feature>
<dbReference type="SMART" id="SM00389">
    <property type="entry name" value="HOX"/>
    <property type="match status" value="1"/>
</dbReference>
<feature type="region of interest" description="Disordered" evidence="5">
    <location>
        <begin position="343"/>
        <end position="384"/>
    </location>
</feature>
<evidence type="ECO:0000256" key="5">
    <source>
        <dbReference type="SAM" id="MobiDB-lite"/>
    </source>
</evidence>
<dbReference type="EMBL" id="GCHU01003583">
    <property type="protein sequence ID" value="JAG89167.1"/>
    <property type="molecule type" value="Transcribed_RNA"/>
</dbReference>